<feature type="compositionally biased region" description="Basic and acidic residues" evidence="1">
    <location>
        <begin position="68"/>
        <end position="92"/>
    </location>
</feature>
<accession>A0A0F9I2S0</accession>
<feature type="region of interest" description="Disordered" evidence="1">
    <location>
        <begin position="62"/>
        <end position="115"/>
    </location>
</feature>
<dbReference type="AlphaFoldDB" id="A0A0F9I2S0"/>
<proteinExistence type="predicted"/>
<comment type="caution">
    <text evidence="2">The sequence shown here is derived from an EMBL/GenBank/DDBJ whole genome shotgun (WGS) entry which is preliminary data.</text>
</comment>
<sequence>MTDDERKITQLMAAHAAKVRSQPKKQESRGDVADIVRDWDLDPRPARVVCPDCKKERSTLRPRGMWKAAERRGEKDPVWESPCEKCSREPKRQAGPPAPEISQAPELEFPTLEER</sequence>
<protein>
    <submittedName>
        <fullName evidence="2">Uncharacterized protein</fullName>
    </submittedName>
</protein>
<evidence type="ECO:0000256" key="1">
    <source>
        <dbReference type="SAM" id="MobiDB-lite"/>
    </source>
</evidence>
<gene>
    <name evidence="2" type="ORF">LCGC14_1631470</name>
</gene>
<dbReference type="EMBL" id="LAZR01013467">
    <property type="protein sequence ID" value="KKM21832.1"/>
    <property type="molecule type" value="Genomic_DNA"/>
</dbReference>
<evidence type="ECO:0000313" key="2">
    <source>
        <dbReference type="EMBL" id="KKM21832.1"/>
    </source>
</evidence>
<reference evidence="2" key="1">
    <citation type="journal article" date="2015" name="Nature">
        <title>Complex archaea that bridge the gap between prokaryotes and eukaryotes.</title>
        <authorList>
            <person name="Spang A."/>
            <person name="Saw J.H."/>
            <person name="Jorgensen S.L."/>
            <person name="Zaremba-Niedzwiedzka K."/>
            <person name="Martijn J."/>
            <person name="Lind A.E."/>
            <person name="van Eijk R."/>
            <person name="Schleper C."/>
            <person name="Guy L."/>
            <person name="Ettema T.J."/>
        </authorList>
    </citation>
    <scope>NUCLEOTIDE SEQUENCE</scope>
</reference>
<organism evidence="2">
    <name type="scientific">marine sediment metagenome</name>
    <dbReference type="NCBI Taxonomy" id="412755"/>
    <lineage>
        <taxon>unclassified sequences</taxon>
        <taxon>metagenomes</taxon>
        <taxon>ecological metagenomes</taxon>
    </lineage>
</organism>
<name>A0A0F9I2S0_9ZZZZ</name>